<dbReference type="PANTHER" id="PTHR43741:SF4">
    <property type="entry name" value="FMN-DEPENDENT NADH:QUINONE OXIDOREDUCTASE"/>
    <property type="match status" value="1"/>
</dbReference>
<comment type="subunit">
    <text evidence="6">Homodimer.</text>
</comment>
<dbReference type="GO" id="GO:0009055">
    <property type="term" value="F:electron transfer activity"/>
    <property type="evidence" value="ECO:0007669"/>
    <property type="project" value="UniProtKB-UniRule"/>
</dbReference>
<sequence length="209" mass="23256">MTRVLYIEGSPNKVYSASIEVCDAFLDTYRQAHPDHEIRKLDIWDLPMPEFDAAALAAKYAGLSGTALTPEQAAAWRQIERLAAPFHAADKFLFGVPLWNFSIPYKLKHLIDVISQKDVLFTFDAAGFAGKLIGKKAAVVYARGLAYQSPGSLTPAAEFDLQRPYMETWLRFVGVTDVTGIVVERTLFPDGKVDRSRAIDEARAIARTF</sequence>
<gene>
    <name evidence="6" type="primary">azoR</name>
    <name evidence="8" type="ORF">UE95_015705</name>
</gene>
<protein>
    <recommendedName>
        <fullName evidence="6">FMN dependent NADH:quinone oxidoreductase</fullName>
        <ecNumber evidence="6">1.6.5.-</ecNumber>
    </recommendedName>
    <alternativeName>
        <fullName evidence="6">Azo-dye reductase</fullName>
    </alternativeName>
    <alternativeName>
        <fullName evidence="6">FMN-dependent NADH-azo compound oxidoreductase</fullName>
    </alternativeName>
    <alternativeName>
        <fullName evidence="6">FMN-dependent NADH-azoreductase</fullName>
        <ecNumber evidence="6">1.7.1.17</ecNumber>
    </alternativeName>
</protein>
<dbReference type="GO" id="GO:0010181">
    <property type="term" value="F:FMN binding"/>
    <property type="evidence" value="ECO:0007669"/>
    <property type="project" value="UniProtKB-UniRule"/>
</dbReference>
<dbReference type="HAMAP" id="MF_01216">
    <property type="entry name" value="Azoreductase_type1"/>
    <property type="match status" value="1"/>
</dbReference>
<comment type="catalytic activity">
    <reaction evidence="6">
        <text>2 a quinone + NADH + H(+) = 2 a 1,4-benzosemiquinone + NAD(+)</text>
        <dbReference type="Rhea" id="RHEA:65952"/>
        <dbReference type="ChEBI" id="CHEBI:15378"/>
        <dbReference type="ChEBI" id="CHEBI:57540"/>
        <dbReference type="ChEBI" id="CHEBI:57945"/>
        <dbReference type="ChEBI" id="CHEBI:132124"/>
        <dbReference type="ChEBI" id="CHEBI:134225"/>
    </reaction>
</comment>
<organism evidence="8 9">
    <name type="scientific">Burkholderia cenocepacia</name>
    <dbReference type="NCBI Taxonomy" id="95486"/>
    <lineage>
        <taxon>Bacteria</taxon>
        <taxon>Pseudomonadati</taxon>
        <taxon>Pseudomonadota</taxon>
        <taxon>Betaproteobacteria</taxon>
        <taxon>Burkholderiales</taxon>
        <taxon>Burkholderiaceae</taxon>
        <taxon>Burkholderia</taxon>
        <taxon>Burkholderia cepacia complex</taxon>
    </lineage>
</organism>
<comment type="cofactor">
    <cofactor evidence="6">
        <name>FMN</name>
        <dbReference type="ChEBI" id="CHEBI:58210"/>
    </cofactor>
    <text evidence="6">Binds 1 FMN per subunit.</text>
</comment>
<feature type="domain" description="Flavodoxin-like fold" evidence="7">
    <location>
        <begin position="3"/>
        <end position="204"/>
    </location>
</feature>
<dbReference type="Proteomes" id="UP000191686">
    <property type="component" value="Unassembled WGS sequence"/>
</dbReference>
<dbReference type="SUPFAM" id="SSF52218">
    <property type="entry name" value="Flavoproteins"/>
    <property type="match status" value="1"/>
</dbReference>
<evidence type="ECO:0000256" key="1">
    <source>
        <dbReference type="ARBA" id="ARBA00022630"/>
    </source>
</evidence>
<evidence type="ECO:0000313" key="9">
    <source>
        <dbReference type="Proteomes" id="UP000191686"/>
    </source>
</evidence>
<keyword evidence="3 6" id="KW-0560">Oxidoreductase</keyword>
<dbReference type="Pfam" id="PF02525">
    <property type="entry name" value="Flavodoxin_2"/>
    <property type="match status" value="1"/>
</dbReference>
<evidence type="ECO:0000256" key="5">
    <source>
        <dbReference type="ARBA" id="ARBA00048542"/>
    </source>
</evidence>
<dbReference type="EC" id="1.7.1.17" evidence="6"/>
<dbReference type="PANTHER" id="PTHR43741">
    <property type="entry name" value="FMN-DEPENDENT NADH-AZOREDUCTASE 1"/>
    <property type="match status" value="1"/>
</dbReference>
<dbReference type="EMBL" id="JYMX02000011">
    <property type="protein sequence ID" value="MCW3712734.1"/>
    <property type="molecule type" value="Genomic_DNA"/>
</dbReference>
<dbReference type="RefSeq" id="WP_058903850.1">
    <property type="nucleotide sequence ID" value="NZ_CAJPCP010000012.1"/>
</dbReference>
<keyword evidence="2 6" id="KW-0288">FMN</keyword>
<evidence type="ECO:0000256" key="6">
    <source>
        <dbReference type="HAMAP-Rule" id="MF_01216"/>
    </source>
</evidence>
<feature type="binding site" evidence="6">
    <location>
        <begin position="16"/>
        <end position="18"/>
    </location>
    <ligand>
        <name>FMN</name>
        <dbReference type="ChEBI" id="CHEBI:58210"/>
    </ligand>
</feature>
<dbReference type="InterPro" id="IPR023048">
    <property type="entry name" value="NADH:quinone_OxRdtase_FMN_depd"/>
</dbReference>
<dbReference type="EC" id="1.6.5.-" evidence="6"/>
<comment type="caution">
    <text evidence="6">Lacks conserved residue(s) required for the propagation of feature annotation.</text>
</comment>
<evidence type="ECO:0000256" key="4">
    <source>
        <dbReference type="ARBA" id="ARBA00023027"/>
    </source>
</evidence>
<feature type="binding site" evidence="6">
    <location>
        <position position="10"/>
    </location>
    <ligand>
        <name>FMN</name>
        <dbReference type="ChEBI" id="CHEBI:58210"/>
    </ligand>
</feature>
<dbReference type="InterPro" id="IPR050104">
    <property type="entry name" value="FMN-dep_NADH:Q_OxRdtase_AzoR1"/>
</dbReference>
<reference evidence="8 9" key="2">
    <citation type="journal article" date="2017" name="Front. Microbiol.">
        <title>Genomics Reveals a Unique Clone of Burkholderia cenocepacia Harboring an Actively Excising Novel Genomic Island.</title>
        <authorList>
            <person name="Patil P.P."/>
            <person name="Mali S."/>
            <person name="Midha S."/>
            <person name="Gautam V."/>
            <person name="Dash L."/>
            <person name="Kumar S."/>
            <person name="Shastri J."/>
            <person name="Singhal L."/>
            <person name="Patil P.B."/>
        </authorList>
    </citation>
    <scope>NUCLEOTIDE SEQUENCE [LARGE SCALE GENOMIC DNA]</scope>
    <source>
        <strain evidence="8 9">BC-19</strain>
    </source>
</reference>
<keyword evidence="4 6" id="KW-0520">NAD</keyword>
<accession>A0ABD4UFF2</accession>
<dbReference type="InterPro" id="IPR029039">
    <property type="entry name" value="Flavoprotein-like_sf"/>
</dbReference>
<evidence type="ECO:0000256" key="2">
    <source>
        <dbReference type="ARBA" id="ARBA00022643"/>
    </source>
</evidence>
<comment type="function">
    <text evidence="6">Quinone reductase that provides resistance to thiol-specific stress caused by electrophilic quinones.</text>
</comment>
<comment type="caution">
    <text evidence="8">The sequence shown here is derived from an EMBL/GenBank/DDBJ whole genome shotgun (WGS) entry which is preliminary data.</text>
</comment>
<evidence type="ECO:0000313" key="8">
    <source>
        <dbReference type="EMBL" id="MCW3712734.1"/>
    </source>
</evidence>
<dbReference type="AlphaFoldDB" id="A0ABD4UFF2"/>
<comment type="catalytic activity">
    <reaction evidence="5">
        <text>N,N-dimethyl-1,4-phenylenediamine + anthranilate + 2 NAD(+) = 2-(4-dimethylaminophenyl)diazenylbenzoate + 2 NADH + 2 H(+)</text>
        <dbReference type="Rhea" id="RHEA:55872"/>
        <dbReference type="ChEBI" id="CHEBI:15378"/>
        <dbReference type="ChEBI" id="CHEBI:15783"/>
        <dbReference type="ChEBI" id="CHEBI:16567"/>
        <dbReference type="ChEBI" id="CHEBI:57540"/>
        <dbReference type="ChEBI" id="CHEBI:57945"/>
        <dbReference type="ChEBI" id="CHEBI:71579"/>
        <dbReference type="EC" id="1.7.1.17"/>
    </reaction>
    <physiologicalReaction direction="right-to-left" evidence="5">
        <dbReference type="Rhea" id="RHEA:55874"/>
    </physiologicalReaction>
</comment>
<comment type="function">
    <text evidence="6">Also exhibits azoreductase activity. Catalyzes the reductive cleavage of the azo bond in aromatic azo compounds to the corresponding amines.</text>
</comment>
<dbReference type="GO" id="GO:0016652">
    <property type="term" value="F:oxidoreductase activity, acting on NAD(P)H as acceptor"/>
    <property type="evidence" value="ECO:0007669"/>
    <property type="project" value="UniProtKB-UniRule"/>
</dbReference>
<dbReference type="Gene3D" id="3.40.50.360">
    <property type="match status" value="1"/>
</dbReference>
<dbReference type="InterPro" id="IPR003680">
    <property type="entry name" value="Flavodoxin_fold"/>
</dbReference>
<name>A0ABD4UFF2_9BURK</name>
<evidence type="ECO:0000259" key="7">
    <source>
        <dbReference type="Pfam" id="PF02525"/>
    </source>
</evidence>
<keyword evidence="1 6" id="KW-0285">Flavoprotein</keyword>
<reference evidence="8 9" key="1">
    <citation type="journal article" date="2017" name="Front. Microbiol.">
        <title>Genomics reveals a unique clone of Burkholderia cenocepacia harbouring an actively excising novel genomic island.</title>
        <authorList>
            <person name="Patil P."/>
            <person name="Mali S."/>
            <person name="Midha S."/>
            <person name="Gautam V."/>
            <person name="Dash L."/>
            <person name="Kumar S."/>
            <person name="Shastri J."/>
            <person name="Singhal L."/>
            <person name="Patil P.B."/>
        </authorList>
    </citation>
    <scope>NUCLEOTIDE SEQUENCE [LARGE SCALE GENOMIC DNA]</scope>
    <source>
        <strain evidence="8 9">BC-19</strain>
    </source>
</reference>
<comment type="similarity">
    <text evidence="6">Belongs to the azoreductase type 1 family.</text>
</comment>
<proteinExistence type="inferred from homology"/>
<evidence type="ECO:0000256" key="3">
    <source>
        <dbReference type="ARBA" id="ARBA00023002"/>
    </source>
</evidence>